<dbReference type="Pfam" id="PF08711">
    <property type="entry name" value="Med26"/>
    <property type="match status" value="1"/>
</dbReference>
<name>A0A182KHV2_9DIPT</name>
<keyword evidence="5" id="KW-0804">Transcription</keyword>
<dbReference type="Gene3D" id="1.20.930.10">
    <property type="entry name" value="Conserved domain common to transcription factors TFIIS, elongin A, CRSP70"/>
    <property type="match status" value="1"/>
</dbReference>
<evidence type="ECO:0000256" key="7">
    <source>
        <dbReference type="ARBA" id="ARBA00023242"/>
    </source>
</evidence>
<evidence type="ECO:0000256" key="1">
    <source>
        <dbReference type="ARBA" id="ARBA00022448"/>
    </source>
</evidence>
<evidence type="ECO:0000313" key="12">
    <source>
        <dbReference type="Proteomes" id="UP000075881"/>
    </source>
</evidence>
<organism evidence="11 12">
    <name type="scientific">Anopheles christyi</name>
    <dbReference type="NCBI Taxonomy" id="43041"/>
    <lineage>
        <taxon>Eukaryota</taxon>
        <taxon>Metazoa</taxon>
        <taxon>Ecdysozoa</taxon>
        <taxon>Arthropoda</taxon>
        <taxon>Hexapoda</taxon>
        <taxon>Insecta</taxon>
        <taxon>Pterygota</taxon>
        <taxon>Neoptera</taxon>
        <taxon>Endopterygota</taxon>
        <taxon>Diptera</taxon>
        <taxon>Nematocera</taxon>
        <taxon>Culicoidea</taxon>
        <taxon>Culicidae</taxon>
        <taxon>Anophelinae</taxon>
        <taxon>Anopheles</taxon>
    </lineage>
</organism>
<proteinExistence type="inferred from homology"/>
<keyword evidence="4" id="KW-0805">Transcription regulation</keyword>
<dbReference type="VEuPathDB" id="VectorBase:ACHR014060"/>
<dbReference type="Proteomes" id="UP000075881">
    <property type="component" value="Unassembled WGS sequence"/>
</dbReference>
<evidence type="ECO:0000313" key="11">
    <source>
        <dbReference type="EnsemblMetazoa" id="ACHR014060-PA"/>
    </source>
</evidence>
<comment type="subcellular location">
    <subcellularLocation>
        <location evidence="9">Nucleus</location>
    </subcellularLocation>
</comment>
<evidence type="ECO:0000256" key="8">
    <source>
        <dbReference type="ARBA" id="ARBA00037992"/>
    </source>
</evidence>
<dbReference type="SUPFAM" id="SSF47676">
    <property type="entry name" value="Conserved domain common to transcription factors TFIIS, elongin A, CRSP70"/>
    <property type="match status" value="1"/>
</dbReference>
<evidence type="ECO:0000256" key="3">
    <source>
        <dbReference type="ARBA" id="ARBA00022816"/>
    </source>
</evidence>
<evidence type="ECO:0000256" key="5">
    <source>
        <dbReference type="ARBA" id="ARBA00023163"/>
    </source>
</evidence>
<dbReference type="EnsemblMetazoa" id="ACHR014060-RA">
    <property type="protein sequence ID" value="ACHR014060-PA"/>
    <property type="gene ID" value="ACHR014060"/>
</dbReference>
<reference evidence="11" key="2">
    <citation type="submission" date="2020-05" db="UniProtKB">
        <authorList>
            <consortium name="EnsemblMetazoa"/>
        </authorList>
    </citation>
    <scope>IDENTIFICATION</scope>
    <source>
        <strain evidence="11">ACHKN1017</strain>
    </source>
</reference>
<keyword evidence="1" id="KW-0813">Transport</keyword>
<dbReference type="GO" id="GO:0005634">
    <property type="term" value="C:nucleus"/>
    <property type="evidence" value="ECO:0007669"/>
    <property type="project" value="UniProtKB-SubCell"/>
</dbReference>
<keyword evidence="12" id="KW-1185">Reference proteome</keyword>
<dbReference type="InterPro" id="IPR017923">
    <property type="entry name" value="TFIIS_N"/>
</dbReference>
<dbReference type="FunFam" id="1.20.930.10:FF:000001">
    <property type="entry name" value="IWS1, SUPT6H interacting protein"/>
    <property type="match status" value="1"/>
</dbReference>
<comment type="similarity">
    <text evidence="8">Belongs to the IWS1 family.</text>
</comment>
<dbReference type="PANTHER" id="PTHR46010:SF1">
    <property type="entry name" value="PROTEIN IWS1 HOMOLOG"/>
    <property type="match status" value="1"/>
</dbReference>
<dbReference type="GO" id="GO:0006397">
    <property type="term" value="P:mRNA processing"/>
    <property type="evidence" value="ECO:0007669"/>
    <property type="project" value="UniProtKB-KW"/>
</dbReference>
<keyword evidence="7 9" id="KW-0539">Nucleus</keyword>
<sequence length="340" mass="39550">METGINDKSKVIARTLKKRQTNGKQFFLQFPAEDAVQDYPVSGQFKTDFDLMMMRKRKNYIQRRTSRRNVDIINKNDDRIAEFLETMRDAADQDRQLNLASKPAIKKIAFLKQAVSQLVKKDLQIPFLEHNMLNVLAEWISPLPSKALPCLQIRESILKLLGEFSPIDKSYLKQSGIGKAVMYLYRHPDETSGNRKRAEYLINCWFRTINNVNTELKAMSCEERRQLELKQVPIVCKLKEKSLSTSNNQQEENLWLAEEGKETSLHPGDKDWIGRARVPMPSEKAYIVRPKSKVEIDVGPAPKKQMNRYEKHMKNYYDLKRRSMVRPLVNLYNGGRNLDG</sequence>
<feature type="domain" description="TFIIS N-terminal" evidence="10">
    <location>
        <begin position="134"/>
        <end position="212"/>
    </location>
</feature>
<keyword evidence="6" id="KW-0508">mRNA splicing</keyword>
<reference evidence="12" key="1">
    <citation type="submission" date="2013-03" db="EMBL/GenBank/DDBJ databases">
        <title>The Genome Sequence of Anopheles christyi ACHKN1017.</title>
        <authorList>
            <consortium name="The Broad Institute Genomics Platform"/>
            <person name="Neafsey D.E."/>
            <person name="Besansky N."/>
            <person name="Walker B."/>
            <person name="Young S.K."/>
            <person name="Zeng Q."/>
            <person name="Gargeya S."/>
            <person name="Fitzgerald M."/>
            <person name="Haas B."/>
            <person name="Abouelleil A."/>
            <person name="Allen A.W."/>
            <person name="Alvarado L."/>
            <person name="Arachchi H.M."/>
            <person name="Berlin A.M."/>
            <person name="Chapman S.B."/>
            <person name="Gainer-Dewar J."/>
            <person name="Goldberg J."/>
            <person name="Griggs A."/>
            <person name="Gujja S."/>
            <person name="Hansen M."/>
            <person name="Howarth C."/>
            <person name="Imamovic A."/>
            <person name="Ireland A."/>
            <person name="Larimer J."/>
            <person name="McCowan C."/>
            <person name="Murphy C."/>
            <person name="Pearson M."/>
            <person name="Poon T.W."/>
            <person name="Priest M."/>
            <person name="Roberts A."/>
            <person name="Saif S."/>
            <person name="Shea T."/>
            <person name="Sisk P."/>
            <person name="Sykes S."/>
            <person name="Wortman J."/>
            <person name="Nusbaum C."/>
            <person name="Birren B."/>
        </authorList>
    </citation>
    <scope>NUCLEOTIDE SEQUENCE [LARGE SCALE GENOMIC DNA]</scope>
    <source>
        <strain evidence="12">ACHKN1017</strain>
    </source>
</reference>
<keyword evidence="3" id="KW-0509">mRNA transport</keyword>
<dbReference type="InterPro" id="IPR035441">
    <property type="entry name" value="TFIIS/LEDGF_dom_sf"/>
</dbReference>
<evidence type="ECO:0000256" key="2">
    <source>
        <dbReference type="ARBA" id="ARBA00022664"/>
    </source>
</evidence>
<dbReference type="STRING" id="43041.A0A182KHV2"/>
<dbReference type="PROSITE" id="PS51319">
    <property type="entry name" value="TFIIS_N"/>
    <property type="match status" value="1"/>
</dbReference>
<accession>A0A182KHV2</accession>
<evidence type="ECO:0000259" key="10">
    <source>
        <dbReference type="PROSITE" id="PS51319"/>
    </source>
</evidence>
<dbReference type="PANTHER" id="PTHR46010">
    <property type="entry name" value="PROTEIN IWS1 HOMOLOG"/>
    <property type="match status" value="1"/>
</dbReference>
<protein>
    <recommendedName>
        <fullName evidence="10">TFIIS N-terminal domain-containing protein</fullName>
    </recommendedName>
</protein>
<evidence type="ECO:0000256" key="4">
    <source>
        <dbReference type="ARBA" id="ARBA00023015"/>
    </source>
</evidence>
<evidence type="ECO:0000256" key="6">
    <source>
        <dbReference type="ARBA" id="ARBA00023187"/>
    </source>
</evidence>
<evidence type="ECO:0000256" key="9">
    <source>
        <dbReference type="PROSITE-ProRule" id="PRU00649"/>
    </source>
</evidence>
<keyword evidence="2" id="KW-0507">mRNA processing</keyword>
<dbReference type="InterPro" id="IPR051037">
    <property type="entry name" value="RNAPII_TF_IWS1"/>
</dbReference>
<dbReference type="GO" id="GO:0016973">
    <property type="term" value="P:poly(A)+ mRNA export from nucleus"/>
    <property type="evidence" value="ECO:0007669"/>
    <property type="project" value="TreeGrafter"/>
</dbReference>
<dbReference type="AlphaFoldDB" id="A0A182KHV2"/>
<dbReference type="GO" id="GO:0008380">
    <property type="term" value="P:RNA splicing"/>
    <property type="evidence" value="ECO:0007669"/>
    <property type="project" value="UniProtKB-KW"/>
</dbReference>